<evidence type="ECO:0000256" key="4">
    <source>
        <dbReference type="PROSITE-ProRule" id="PRU00325"/>
    </source>
</evidence>
<feature type="region of interest" description="Disordered" evidence="5">
    <location>
        <begin position="77"/>
        <end position="118"/>
    </location>
</feature>
<dbReference type="OrthoDB" id="1918246at2759"/>
<comment type="caution">
    <text evidence="7">The sequence shown here is derived from an EMBL/GenBank/DDBJ whole genome shotgun (WGS) entry which is preliminary data.</text>
</comment>
<feature type="compositionally biased region" description="Polar residues" evidence="5">
    <location>
        <begin position="85"/>
        <end position="96"/>
    </location>
</feature>
<evidence type="ECO:0000313" key="7">
    <source>
        <dbReference type="EMBL" id="PWA84803.1"/>
    </source>
</evidence>
<feature type="region of interest" description="Disordered" evidence="5">
    <location>
        <begin position="513"/>
        <end position="546"/>
    </location>
</feature>
<dbReference type="SMART" id="SM00575">
    <property type="entry name" value="ZnF_PMZ"/>
    <property type="match status" value="1"/>
</dbReference>
<evidence type="ECO:0000256" key="1">
    <source>
        <dbReference type="ARBA" id="ARBA00022723"/>
    </source>
</evidence>
<dbReference type="AlphaFoldDB" id="A0A2U1PGC1"/>
<dbReference type="PANTHER" id="PTHR31973">
    <property type="entry name" value="POLYPROTEIN, PUTATIVE-RELATED"/>
    <property type="match status" value="1"/>
</dbReference>
<evidence type="ECO:0000256" key="3">
    <source>
        <dbReference type="ARBA" id="ARBA00022833"/>
    </source>
</evidence>
<dbReference type="Proteomes" id="UP000245207">
    <property type="component" value="Unassembled WGS sequence"/>
</dbReference>
<keyword evidence="8" id="KW-1185">Reference proteome</keyword>
<dbReference type="InterPro" id="IPR006564">
    <property type="entry name" value="Znf_PMZ"/>
</dbReference>
<dbReference type="EMBL" id="PKPP01001191">
    <property type="protein sequence ID" value="PWA84803.1"/>
    <property type="molecule type" value="Genomic_DNA"/>
</dbReference>
<keyword evidence="2 4" id="KW-0863">Zinc-finger</keyword>
<name>A0A2U1PGC1_ARTAN</name>
<evidence type="ECO:0000259" key="6">
    <source>
        <dbReference type="PROSITE" id="PS50966"/>
    </source>
</evidence>
<dbReference type="GO" id="GO:0008270">
    <property type="term" value="F:zinc ion binding"/>
    <property type="evidence" value="ECO:0007669"/>
    <property type="project" value="UniProtKB-KW"/>
</dbReference>
<reference evidence="7 8" key="1">
    <citation type="journal article" date="2018" name="Mol. Plant">
        <title>The genome of Artemisia annua provides insight into the evolution of Asteraceae family and artemisinin biosynthesis.</title>
        <authorList>
            <person name="Shen Q."/>
            <person name="Zhang L."/>
            <person name="Liao Z."/>
            <person name="Wang S."/>
            <person name="Yan T."/>
            <person name="Shi P."/>
            <person name="Liu M."/>
            <person name="Fu X."/>
            <person name="Pan Q."/>
            <person name="Wang Y."/>
            <person name="Lv Z."/>
            <person name="Lu X."/>
            <person name="Zhang F."/>
            <person name="Jiang W."/>
            <person name="Ma Y."/>
            <person name="Chen M."/>
            <person name="Hao X."/>
            <person name="Li L."/>
            <person name="Tang Y."/>
            <person name="Lv G."/>
            <person name="Zhou Y."/>
            <person name="Sun X."/>
            <person name="Brodelius P.E."/>
            <person name="Rose J.K.C."/>
            <person name="Tang K."/>
        </authorList>
    </citation>
    <scope>NUCLEOTIDE SEQUENCE [LARGE SCALE GENOMIC DNA]</scope>
    <source>
        <strain evidence="8">cv. Huhao1</strain>
        <tissue evidence="7">Leaf</tissue>
    </source>
</reference>
<keyword evidence="3" id="KW-0862">Zinc</keyword>
<feature type="domain" description="SWIM-type" evidence="6">
    <location>
        <begin position="429"/>
        <end position="470"/>
    </location>
</feature>
<keyword evidence="1" id="KW-0479">Metal-binding</keyword>
<dbReference type="PANTHER" id="PTHR31973:SF189">
    <property type="entry name" value="TRANSPOSASE, MUDR, PLANT, MULE TRANSPOSASE DOMAIN PROTEIN-RELATED"/>
    <property type="match status" value="1"/>
</dbReference>
<protein>
    <recommendedName>
        <fullName evidence="6">SWIM-type domain-containing protein</fullName>
    </recommendedName>
</protein>
<evidence type="ECO:0000256" key="2">
    <source>
        <dbReference type="ARBA" id="ARBA00022771"/>
    </source>
</evidence>
<feature type="compositionally biased region" description="Basic residues" evidence="5">
    <location>
        <begin position="522"/>
        <end position="543"/>
    </location>
</feature>
<accession>A0A2U1PGC1</accession>
<feature type="compositionally biased region" description="Acidic residues" evidence="5">
    <location>
        <begin position="101"/>
        <end position="118"/>
    </location>
</feature>
<evidence type="ECO:0000313" key="8">
    <source>
        <dbReference type="Proteomes" id="UP000245207"/>
    </source>
</evidence>
<sequence>MEKDEDVNGLYYRQSAKTLTDGLRLIHDEASLYEMLSCTSRTGLVELYVEHSEDWLQANNKLIDMNVTTGRSYVSATSEVGGVPNETQPNQNMVLTSSDKDEGDEEDGDNSTEEGDVEGDYLDEIDTINETLDPNQDTEVAEKILEDGTTEMMRTRVKFPRYDENCKTVSFLLAQSFTDHMQFKKALLKYAYYAANVIHNGKKYFLVKTLNEKHTCSKVFVISHLKSPWIAEQWETMIYAHPGIKSTYIQETIKAQLELEVTKNQCKKAKAKVMKKLERDVQHEYRKLYDYASALLKVAFYAVAKCANEAQLKKRLDEIDNIQDGAKQTLENRAIQQWCRAYFKTHSKCDSIDNNSTEAWNFVLIAARSKPIISMNEDLREYLMERRIKRLNFARKWRLDYGPNIRDIVNENSTAGCKWKIKWNGDQGFQVYYGTTQHCVHIGNRTCSCGRWELSGIPCCHATAAIRSRARDPFEFVDKCYSKDKFIAAYSYPIEVVGSEEFWPNSGRGELLPPLPKAMPGRPRKARRKRKFEPKKSKTKLSRHGRDMHCGICKSSEHNKRTCSLKGDAPVA</sequence>
<evidence type="ECO:0000256" key="5">
    <source>
        <dbReference type="SAM" id="MobiDB-lite"/>
    </source>
</evidence>
<organism evidence="7 8">
    <name type="scientific">Artemisia annua</name>
    <name type="common">Sweet wormwood</name>
    <dbReference type="NCBI Taxonomy" id="35608"/>
    <lineage>
        <taxon>Eukaryota</taxon>
        <taxon>Viridiplantae</taxon>
        <taxon>Streptophyta</taxon>
        <taxon>Embryophyta</taxon>
        <taxon>Tracheophyta</taxon>
        <taxon>Spermatophyta</taxon>
        <taxon>Magnoliopsida</taxon>
        <taxon>eudicotyledons</taxon>
        <taxon>Gunneridae</taxon>
        <taxon>Pentapetalae</taxon>
        <taxon>asterids</taxon>
        <taxon>campanulids</taxon>
        <taxon>Asterales</taxon>
        <taxon>Asteraceae</taxon>
        <taxon>Asteroideae</taxon>
        <taxon>Anthemideae</taxon>
        <taxon>Artemisiinae</taxon>
        <taxon>Artemisia</taxon>
    </lineage>
</organism>
<dbReference type="InterPro" id="IPR007527">
    <property type="entry name" value="Znf_SWIM"/>
</dbReference>
<proteinExistence type="predicted"/>
<gene>
    <name evidence="7" type="ORF">CTI12_AA156310</name>
</gene>
<dbReference type="Pfam" id="PF04434">
    <property type="entry name" value="SWIM"/>
    <property type="match status" value="1"/>
</dbReference>
<dbReference type="PROSITE" id="PS50966">
    <property type="entry name" value="ZF_SWIM"/>
    <property type="match status" value="1"/>
</dbReference>